<organism evidence="1 2">
    <name type="scientific">Ruminococcus albus</name>
    <dbReference type="NCBI Taxonomy" id="1264"/>
    <lineage>
        <taxon>Bacteria</taxon>
        <taxon>Bacillati</taxon>
        <taxon>Bacillota</taxon>
        <taxon>Clostridia</taxon>
        <taxon>Eubacteriales</taxon>
        <taxon>Oscillospiraceae</taxon>
        <taxon>Ruminococcus</taxon>
    </lineage>
</organism>
<sequence>MQEFEIIFYEKADGTEPAKDFILSLDTKMRAKMFRTVELLQKNGNRLREPESKPIEDGIMELRAKVGSDISRVLYFFVVGHKVVLTNGFIKKTQKTPRAEIERAKQYRADYLSRKENEND</sequence>
<dbReference type="Proteomes" id="UP000182192">
    <property type="component" value="Unassembled WGS sequence"/>
</dbReference>
<proteinExistence type="predicted"/>
<dbReference type="EMBL" id="FOKQ01000071">
    <property type="protein sequence ID" value="SFD36503.1"/>
    <property type="molecule type" value="Genomic_DNA"/>
</dbReference>
<gene>
    <name evidence="1" type="ORF">SAMN02910406_03751</name>
</gene>
<protein>
    <submittedName>
        <fullName evidence="1">Phage-related protein</fullName>
    </submittedName>
</protein>
<evidence type="ECO:0000313" key="2">
    <source>
        <dbReference type="Proteomes" id="UP000182192"/>
    </source>
</evidence>
<evidence type="ECO:0000313" key="1">
    <source>
        <dbReference type="EMBL" id="SFD36503.1"/>
    </source>
</evidence>
<dbReference type="AlphaFoldDB" id="A0A1I1RY80"/>
<name>A0A1I1RY80_RUMAL</name>
<accession>A0A1I1RY80</accession>
<dbReference type="RefSeq" id="WP_074963457.1">
    <property type="nucleotide sequence ID" value="NZ_FOKQ01000071.1"/>
</dbReference>
<dbReference type="Pfam" id="PF05973">
    <property type="entry name" value="Gp49"/>
    <property type="match status" value="1"/>
</dbReference>
<reference evidence="1 2" key="1">
    <citation type="submission" date="2016-10" db="EMBL/GenBank/DDBJ databases">
        <authorList>
            <person name="de Groot N.N."/>
        </authorList>
    </citation>
    <scope>NUCLEOTIDE SEQUENCE [LARGE SCALE GENOMIC DNA]</scope>
    <source>
        <strain evidence="1 2">AR67</strain>
    </source>
</reference>
<dbReference type="OrthoDB" id="573082at2"/>
<dbReference type="InterPro" id="IPR009241">
    <property type="entry name" value="HigB-like"/>
</dbReference>